<keyword evidence="10 13" id="KW-1133">Transmembrane helix</keyword>
<proteinExistence type="predicted"/>
<evidence type="ECO:0000256" key="13">
    <source>
        <dbReference type="SAM" id="Phobius"/>
    </source>
</evidence>
<dbReference type="Pfam" id="PF00512">
    <property type="entry name" value="HisKA"/>
    <property type="match status" value="1"/>
</dbReference>
<feature type="domain" description="Histidine kinase" evidence="14">
    <location>
        <begin position="152"/>
        <end position="368"/>
    </location>
</feature>
<dbReference type="InterPro" id="IPR003661">
    <property type="entry name" value="HisK_dim/P_dom"/>
</dbReference>
<dbReference type="InterPro" id="IPR004358">
    <property type="entry name" value="Sig_transdc_His_kin-like_C"/>
</dbReference>
<evidence type="ECO:0000313" key="18">
    <source>
        <dbReference type="Proteomes" id="UP000596035"/>
    </source>
</evidence>
<evidence type="ECO:0000313" key="15">
    <source>
        <dbReference type="EMBL" id="ASB42649.1"/>
    </source>
</evidence>
<evidence type="ECO:0000256" key="5">
    <source>
        <dbReference type="ARBA" id="ARBA00022679"/>
    </source>
</evidence>
<dbReference type="SMART" id="SM00388">
    <property type="entry name" value="HisKA"/>
    <property type="match status" value="1"/>
</dbReference>
<keyword evidence="11" id="KW-0902">Two-component regulatory system</keyword>
<dbReference type="PANTHER" id="PTHR45453">
    <property type="entry name" value="PHOSPHATE REGULON SENSOR PROTEIN PHOR"/>
    <property type="match status" value="1"/>
</dbReference>
<dbReference type="InterPro" id="IPR050351">
    <property type="entry name" value="BphY/WalK/GraS-like"/>
</dbReference>
<accession>A0A1Z2XW68</accession>
<dbReference type="Proteomes" id="UP000596035">
    <property type="component" value="Chromosome"/>
</dbReference>
<evidence type="ECO:0000256" key="7">
    <source>
        <dbReference type="ARBA" id="ARBA00022741"/>
    </source>
</evidence>
<dbReference type="PANTHER" id="PTHR45453:SF1">
    <property type="entry name" value="PHOSPHATE REGULON SENSOR PROTEIN PHOR"/>
    <property type="match status" value="1"/>
</dbReference>
<keyword evidence="6 13" id="KW-0812">Transmembrane</keyword>
<evidence type="ECO:0000256" key="6">
    <source>
        <dbReference type="ARBA" id="ARBA00022692"/>
    </source>
</evidence>
<keyword evidence="12 13" id="KW-0472">Membrane</keyword>
<protein>
    <recommendedName>
        <fullName evidence="3">histidine kinase</fullName>
        <ecNumber evidence="3">2.7.13.3</ecNumber>
    </recommendedName>
</protein>
<comment type="catalytic activity">
    <reaction evidence="1">
        <text>ATP + protein L-histidine = ADP + protein N-phospho-L-histidine.</text>
        <dbReference type="EC" id="2.7.13.3"/>
    </reaction>
</comment>
<evidence type="ECO:0000256" key="12">
    <source>
        <dbReference type="ARBA" id="ARBA00023136"/>
    </source>
</evidence>
<evidence type="ECO:0000256" key="11">
    <source>
        <dbReference type="ARBA" id="ARBA00023012"/>
    </source>
</evidence>
<organism evidence="16 18">
    <name type="scientific">Acutalibacter muris</name>
    <dbReference type="NCBI Taxonomy" id="1796620"/>
    <lineage>
        <taxon>Bacteria</taxon>
        <taxon>Bacillati</taxon>
        <taxon>Bacillota</taxon>
        <taxon>Clostridia</taxon>
        <taxon>Eubacteriales</taxon>
        <taxon>Acutalibacteraceae</taxon>
        <taxon>Acutalibacter</taxon>
    </lineage>
</organism>
<keyword evidence="4" id="KW-0597">Phosphoprotein</keyword>
<evidence type="ECO:0000313" key="16">
    <source>
        <dbReference type="EMBL" id="QQR32071.1"/>
    </source>
</evidence>
<dbReference type="Proteomes" id="UP000196710">
    <property type="component" value="Chromosome"/>
</dbReference>
<evidence type="ECO:0000256" key="1">
    <source>
        <dbReference type="ARBA" id="ARBA00000085"/>
    </source>
</evidence>
<dbReference type="InterPro" id="IPR036890">
    <property type="entry name" value="HATPase_C_sf"/>
</dbReference>
<dbReference type="Pfam" id="PF02518">
    <property type="entry name" value="HATPase_c"/>
    <property type="match status" value="1"/>
</dbReference>
<dbReference type="Gene3D" id="1.10.287.130">
    <property type="match status" value="1"/>
</dbReference>
<feature type="transmembrane region" description="Helical" evidence="13">
    <location>
        <begin position="61"/>
        <end position="81"/>
    </location>
</feature>
<dbReference type="InterPro" id="IPR036097">
    <property type="entry name" value="HisK_dim/P_sf"/>
</dbReference>
<evidence type="ECO:0000313" key="17">
    <source>
        <dbReference type="Proteomes" id="UP000196710"/>
    </source>
</evidence>
<gene>
    <name evidence="15" type="ORF">ADH66_01100</name>
    <name evidence="16" type="ORF">I5Q82_11090</name>
</gene>
<dbReference type="EMBL" id="CP021422">
    <property type="protein sequence ID" value="ASB42649.1"/>
    <property type="molecule type" value="Genomic_DNA"/>
</dbReference>
<dbReference type="PROSITE" id="PS50109">
    <property type="entry name" value="HIS_KIN"/>
    <property type="match status" value="1"/>
</dbReference>
<dbReference type="InterPro" id="IPR003594">
    <property type="entry name" value="HATPase_dom"/>
</dbReference>
<dbReference type="Gene3D" id="3.30.565.10">
    <property type="entry name" value="Histidine kinase-like ATPase, C-terminal domain"/>
    <property type="match status" value="1"/>
</dbReference>
<dbReference type="CDD" id="cd00082">
    <property type="entry name" value="HisKA"/>
    <property type="match status" value="1"/>
</dbReference>
<keyword evidence="5" id="KW-0808">Transferase</keyword>
<keyword evidence="17" id="KW-1185">Reference proteome</keyword>
<sequence length="368" mass="41118">MLLTAGFAACSALYFLVDNVFDGFFIDWFEGFFTQTEGHFNPVEGTGEIWHTINWGRLKPFVLAVFIGGTLLWLTAAFVAAQAAAKRQEKRTITDISQRLRAYMKGSADAVTVFPKEQAEISAQLSDIKSALLENERRLKEETTRKNDLIAYLAHDLKTPLTSVIGYLSLLNEAPDMPVEQRAKYTRITLDKAYRLEKMINEFFDITRYNLQEIALQKEPVDLYYLLVQLTDELLPVLEKNGNTVRLQADEALTVPGDPDKLARVFGNVLKNAAAYSYPDTEIVITAEEKEGAVTLRFSNRGRTIPQEKLNSLFEKFYRLDEARTSGTGGAGLGLAIAKEIVTLHGGRITAESIDETVTFTVTLPAQS</sequence>
<dbReference type="SMART" id="SM00387">
    <property type="entry name" value="HATPase_c"/>
    <property type="match status" value="1"/>
</dbReference>
<dbReference type="PRINTS" id="PR00344">
    <property type="entry name" value="BCTRLSENSOR"/>
</dbReference>
<dbReference type="GO" id="GO:0004721">
    <property type="term" value="F:phosphoprotein phosphatase activity"/>
    <property type="evidence" value="ECO:0007669"/>
    <property type="project" value="TreeGrafter"/>
</dbReference>
<keyword evidence="8 16" id="KW-0418">Kinase</keyword>
<dbReference type="FunFam" id="3.30.565.10:FF:000013">
    <property type="entry name" value="Two-component sensor histidine kinase"/>
    <property type="match status" value="1"/>
</dbReference>
<dbReference type="GO" id="GO:0005886">
    <property type="term" value="C:plasma membrane"/>
    <property type="evidence" value="ECO:0007669"/>
    <property type="project" value="TreeGrafter"/>
</dbReference>
<dbReference type="GO" id="GO:0005524">
    <property type="term" value="F:ATP binding"/>
    <property type="evidence" value="ECO:0007669"/>
    <property type="project" value="UniProtKB-KW"/>
</dbReference>
<dbReference type="KEGG" id="amur:ADH66_01100"/>
<reference evidence="17" key="2">
    <citation type="submission" date="2017-05" db="EMBL/GenBank/DDBJ databases">
        <title>Improved OligoMM genomes.</title>
        <authorList>
            <person name="Garzetti D."/>
        </authorList>
    </citation>
    <scope>NUCLEOTIDE SEQUENCE [LARGE SCALE GENOMIC DNA]</scope>
    <source>
        <strain evidence="17">KB18</strain>
    </source>
</reference>
<dbReference type="GO" id="GO:0000155">
    <property type="term" value="F:phosphorelay sensor kinase activity"/>
    <property type="evidence" value="ECO:0007669"/>
    <property type="project" value="InterPro"/>
</dbReference>
<evidence type="ECO:0000259" key="14">
    <source>
        <dbReference type="PROSITE" id="PS50109"/>
    </source>
</evidence>
<dbReference type="EC" id="2.7.13.3" evidence="3"/>
<dbReference type="AlphaFoldDB" id="A0A1Z2XW68"/>
<evidence type="ECO:0000256" key="8">
    <source>
        <dbReference type="ARBA" id="ARBA00022777"/>
    </source>
</evidence>
<evidence type="ECO:0000256" key="9">
    <source>
        <dbReference type="ARBA" id="ARBA00022840"/>
    </source>
</evidence>
<evidence type="ECO:0000256" key="10">
    <source>
        <dbReference type="ARBA" id="ARBA00022989"/>
    </source>
</evidence>
<comment type="subcellular location">
    <subcellularLocation>
        <location evidence="2">Membrane</location>
    </subcellularLocation>
</comment>
<reference evidence="16 18" key="3">
    <citation type="submission" date="2020-11" db="EMBL/GenBank/DDBJ databases">
        <title>Closed and high quality bacterial genomes of the OMM12 community.</title>
        <authorList>
            <person name="Marbouty M."/>
            <person name="Lamy-Besnier Q."/>
            <person name="Debarbieux L."/>
            <person name="Koszul R."/>
        </authorList>
    </citation>
    <scope>NUCLEOTIDE SEQUENCE [LARGE SCALE GENOMIC DNA]</scope>
    <source>
        <strain evidence="16 18">KB18</strain>
    </source>
</reference>
<evidence type="ECO:0000256" key="3">
    <source>
        <dbReference type="ARBA" id="ARBA00012438"/>
    </source>
</evidence>
<dbReference type="GO" id="GO:0016036">
    <property type="term" value="P:cellular response to phosphate starvation"/>
    <property type="evidence" value="ECO:0007669"/>
    <property type="project" value="TreeGrafter"/>
</dbReference>
<keyword evidence="7" id="KW-0547">Nucleotide-binding</keyword>
<evidence type="ECO:0000256" key="2">
    <source>
        <dbReference type="ARBA" id="ARBA00004370"/>
    </source>
</evidence>
<dbReference type="EMBL" id="CP065321">
    <property type="protein sequence ID" value="QQR32071.1"/>
    <property type="molecule type" value="Genomic_DNA"/>
</dbReference>
<dbReference type="SUPFAM" id="SSF55874">
    <property type="entry name" value="ATPase domain of HSP90 chaperone/DNA topoisomerase II/histidine kinase"/>
    <property type="match status" value="1"/>
</dbReference>
<reference evidence="15" key="1">
    <citation type="journal article" date="2017" name="Genome Announc.">
        <title>High-Quality Whole-Genome Sequences of the Oligo-Mouse-Microbiota Bacterial Community.</title>
        <authorList>
            <person name="Garzetti D."/>
            <person name="Brugiroux S."/>
            <person name="Bunk B."/>
            <person name="Pukall R."/>
            <person name="McCoy K.D."/>
            <person name="Macpherson A.J."/>
            <person name="Stecher B."/>
        </authorList>
    </citation>
    <scope>NUCLEOTIDE SEQUENCE</scope>
    <source>
        <strain evidence="15">KB18</strain>
    </source>
</reference>
<dbReference type="SUPFAM" id="SSF47384">
    <property type="entry name" value="Homodimeric domain of signal transducing histidine kinase"/>
    <property type="match status" value="1"/>
</dbReference>
<name>A0A1Z2XW68_9FIRM</name>
<evidence type="ECO:0000256" key="4">
    <source>
        <dbReference type="ARBA" id="ARBA00022553"/>
    </source>
</evidence>
<keyword evidence="9" id="KW-0067">ATP-binding</keyword>
<dbReference type="InterPro" id="IPR005467">
    <property type="entry name" value="His_kinase_dom"/>
</dbReference>